<dbReference type="PROSITE" id="PS51257">
    <property type="entry name" value="PROKAR_LIPOPROTEIN"/>
    <property type="match status" value="1"/>
</dbReference>
<accession>A0A354M5V4</accession>
<name>A0A354M5V4_9BACT</name>
<dbReference type="EMBL" id="DNWC01000165">
    <property type="protein sequence ID" value="HBJ09893.1"/>
    <property type="molecule type" value="Genomic_DNA"/>
</dbReference>
<reference evidence="1 2" key="1">
    <citation type="journal article" date="2018" name="Nat. Biotechnol.">
        <title>A standardized bacterial taxonomy based on genome phylogeny substantially revises the tree of life.</title>
        <authorList>
            <person name="Parks D.H."/>
            <person name="Chuvochina M."/>
            <person name="Waite D.W."/>
            <person name="Rinke C."/>
            <person name="Skarshewski A."/>
            <person name="Chaumeil P.A."/>
            <person name="Hugenholtz P."/>
        </authorList>
    </citation>
    <scope>NUCLEOTIDE SEQUENCE [LARGE SCALE GENOMIC DNA]</scope>
    <source>
        <strain evidence="1">UBA11482</strain>
    </source>
</reference>
<dbReference type="RefSeq" id="WP_147412104.1">
    <property type="nucleotide sequence ID" value="NZ_CAJKYL010000001.1"/>
</dbReference>
<sequence length="235" mass="25797">MMRIYNINYTGIVALFLFSILFVSCKDENKNDTPKIQLDVSEIIVEEGEAVVVTVSGVESFTASIAPENIASAGVSGNVIRVKGIQAGKGTLTVTSGEYTVSCPVTVSGDFYKDTDVRIEGWKNDIVYPEKEEGYSFSREKGFDALGLAKSRSIVWDYAPLGDDATFFRISVSGDFVEEGEILEDGLVVIREAGQPDRSLIAERTVLNKISGKRYWITFEFGGSRQDIRLVADGF</sequence>
<comment type="caution">
    <text evidence="1">The sequence shown here is derived from an EMBL/GenBank/DDBJ whole genome shotgun (WGS) entry which is preliminary data.</text>
</comment>
<evidence type="ECO:0008006" key="3">
    <source>
        <dbReference type="Google" id="ProtNLM"/>
    </source>
</evidence>
<evidence type="ECO:0000313" key="2">
    <source>
        <dbReference type="Proteomes" id="UP000262954"/>
    </source>
</evidence>
<proteinExistence type="predicted"/>
<organism evidence="1 2">
    <name type="scientific">Coprobacter fastidiosus</name>
    <dbReference type="NCBI Taxonomy" id="1099853"/>
    <lineage>
        <taxon>Bacteria</taxon>
        <taxon>Pseudomonadati</taxon>
        <taxon>Bacteroidota</taxon>
        <taxon>Bacteroidia</taxon>
        <taxon>Bacteroidales</taxon>
        <taxon>Barnesiellaceae</taxon>
        <taxon>Coprobacter</taxon>
    </lineage>
</organism>
<protein>
    <recommendedName>
        <fullName evidence="3">BIG2 domain-containing protein</fullName>
    </recommendedName>
</protein>
<dbReference type="AlphaFoldDB" id="A0A354M5V4"/>
<gene>
    <name evidence="1" type="ORF">DDY73_12930</name>
</gene>
<dbReference type="Proteomes" id="UP000262954">
    <property type="component" value="Unassembled WGS sequence"/>
</dbReference>
<evidence type="ECO:0000313" key="1">
    <source>
        <dbReference type="EMBL" id="HBJ09893.1"/>
    </source>
</evidence>